<name>A0AAE1HEQ3_9NEOP</name>
<dbReference type="EMBL" id="JAHWGI010000985">
    <property type="protein sequence ID" value="KAK3919979.1"/>
    <property type="molecule type" value="Genomic_DNA"/>
</dbReference>
<reference evidence="1" key="1">
    <citation type="submission" date="2021-07" db="EMBL/GenBank/DDBJ databases">
        <authorList>
            <person name="Catto M.A."/>
            <person name="Jacobson A."/>
            <person name="Kennedy G."/>
            <person name="Labadie P."/>
            <person name="Hunt B.G."/>
            <person name="Srinivasan R."/>
        </authorList>
    </citation>
    <scope>NUCLEOTIDE SEQUENCE</scope>
    <source>
        <strain evidence="1">PL_HMW_Pooled</strain>
        <tissue evidence="1">Head</tissue>
    </source>
</reference>
<dbReference type="PANTHER" id="PTHR35385">
    <property type="entry name" value="PROTEIN B, PUTATIVE-RELATED-RELATED"/>
    <property type="match status" value="1"/>
</dbReference>
<evidence type="ECO:0000313" key="1">
    <source>
        <dbReference type="EMBL" id="KAK3919979.1"/>
    </source>
</evidence>
<organism evidence="1 2">
    <name type="scientific">Frankliniella fusca</name>
    <dbReference type="NCBI Taxonomy" id="407009"/>
    <lineage>
        <taxon>Eukaryota</taxon>
        <taxon>Metazoa</taxon>
        <taxon>Ecdysozoa</taxon>
        <taxon>Arthropoda</taxon>
        <taxon>Hexapoda</taxon>
        <taxon>Insecta</taxon>
        <taxon>Pterygota</taxon>
        <taxon>Neoptera</taxon>
        <taxon>Paraneoptera</taxon>
        <taxon>Thysanoptera</taxon>
        <taxon>Terebrantia</taxon>
        <taxon>Thripoidea</taxon>
        <taxon>Thripidae</taxon>
        <taxon>Frankliniella</taxon>
    </lineage>
</organism>
<gene>
    <name evidence="1" type="ORF">KUF71_009266</name>
</gene>
<accession>A0AAE1HEQ3</accession>
<keyword evidence="2" id="KW-1185">Reference proteome</keyword>
<dbReference type="AlphaFoldDB" id="A0AAE1HEQ3"/>
<dbReference type="PANTHER" id="PTHR35385:SF2">
    <property type="entry name" value="PROTEIN B, PUTATIVE-RELATED"/>
    <property type="match status" value="1"/>
</dbReference>
<sequence>MAFSTEHFIIEKDEEHSNEKQTIYRSNFKNRDDAKSWLTEYKKKTSTDWICGENYPCEKLEYHEFWKCQLSKKNKLSLSKRNLECKVEIHIKIKKVNKSTKRNDPKYLKRDIPLKGVIIIKGQHNHPIENHESLQYLRVTEETKKIFYGYFNDNMGAGEAKRLHEDTLRMREDWPILQPNTSLNPSDRQVTYLHELWRQSEFGADYGVDPLAKLKEKAEQYAKDGNFCKNLNGL</sequence>
<reference evidence="1" key="2">
    <citation type="journal article" date="2023" name="BMC Genomics">
        <title>Pest status, molecular evolution, and epigenetic factors derived from the genome assembly of Frankliniella fusca, a thysanopteran phytovirus vector.</title>
        <authorList>
            <person name="Catto M.A."/>
            <person name="Labadie P.E."/>
            <person name="Jacobson A.L."/>
            <person name="Kennedy G.G."/>
            <person name="Srinivasan R."/>
            <person name="Hunt B.G."/>
        </authorList>
    </citation>
    <scope>NUCLEOTIDE SEQUENCE</scope>
    <source>
        <strain evidence="1">PL_HMW_Pooled</strain>
    </source>
</reference>
<proteinExistence type="predicted"/>
<protein>
    <submittedName>
        <fullName evidence="1">Uncharacterized protein</fullName>
    </submittedName>
</protein>
<evidence type="ECO:0000313" key="2">
    <source>
        <dbReference type="Proteomes" id="UP001219518"/>
    </source>
</evidence>
<comment type="caution">
    <text evidence="1">The sequence shown here is derived from an EMBL/GenBank/DDBJ whole genome shotgun (WGS) entry which is preliminary data.</text>
</comment>
<dbReference type="Proteomes" id="UP001219518">
    <property type="component" value="Unassembled WGS sequence"/>
</dbReference>